<accession>A0AAW1YXE5</accession>
<dbReference type="AlphaFoldDB" id="A0AAW1YXE5"/>
<protein>
    <submittedName>
        <fullName evidence="2">Uncharacterized protein</fullName>
    </submittedName>
</protein>
<organism evidence="2 3">
    <name type="scientific">Culter alburnus</name>
    <name type="common">Topmouth culter</name>
    <dbReference type="NCBI Taxonomy" id="194366"/>
    <lineage>
        <taxon>Eukaryota</taxon>
        <taxon>Metazoa</taxon>
        <taxon>Chordata</taxon>
        <taxon>Craniata</taxon>
        <taxon>Vertebrata</taxon>
        <taxon>Euteleostomi</taxon>
        <taxon>Actinopterygii</taxon>
        <taxon>Neopterygii</taxon>
        <taxon>Teleostei</taxon>
        <taxon>Ostariophysi</taxon>
        <taxon>Cypriniformes</taxon>
        <taxon>Xenocyprididae</taxon>
        <taxon>Xenocypridinae</taxon>
        <taxon>Culter</taxon>
    </lineage>
</organism>
<evidence type="ECO:0000256" key="1">
    <source>
        <dbReference type="SAM" id="MobiDB-lite"/>
    </source>
</evidence>
<feature type="region of interest" description="Disordered" evidence="1">
    <location>
        <begin position="71"/>
        <end position="122"/>
    </location>
</feature>
<gene>
    <name evidence="2" type="ORF">ABG768_015936</name>
</gene>
<evidence type="ECO:0000313" key="2">
    <source>
        <dbReference type="EMBL" id="KAK9953811.1"/>
    </source>
</evidence>
<dbReference type="EMBL" id="JAWDJR010000022">
    <property type="protein sequence ID" value="KAK9953811.1"/>
    <property type="molecule type" value="Genomic_DNA"/>
</dbReference>
<proteinExistence type="predicted"/>
<sequence length="122" mass="13457">MRSNPKRTSTKHQPDNRFTLALSTIAPERESAIPREVALNPIRHPPSEAFTIDLHCCERYKAGFRYGKSASLGRRVSASVTPPDAVGHSHTYGVEGHTHHPTPSNTAIPREAEHRGPSVTCR</sequence>
<keyword evidence="3" id="KW-1185">Reference proteome</keyword>
<dbReference type="Proteomes" id="UP001479290">
    <property type="component" value="Unassembled WGS sequence"/>
</dbReference>
<comment type="caution">
    <text evidence="2">The sequence shown here is derived from an EMBL/GenBank/DDBJ whole genome shotgun (WGS) entry which is preliminary data.</text>
</comment>
<name>A0AAW1YXE5_CULAL</name>
<reference evidence="2 3" key="1">
    <citation type="submission" date="2024-05" db="EMBL/GenBank/DDBJ databases">
        <title>A high-quality chromosomal-level genome assembly of Topmouth culter (Culter alburnus).</title>
        <authorList>
            <person name="Zhao H."/>
        </authorList>
    </citation>
    <scope>NUCLEOTIDE SEQUENCE [LARGE SCALE GENOMIC DNA]</scope>
    <source>
        <strain evidence="2">CATC2023</strain>
        <tissue evidence="2">Muscle</tissue>
    </source>
</reference>
<evidence type="ECO:0000313" key="3">
    <source>
        <dbReference type="Proteomes" id="UP001479290"/>
    </source>
</evidence>